<feature type="signal peptide" evidence="1">
    <location>
        <begin position="1"/>
        <end position="24"/>
    </location>
</feature>
<evidence type="ECO:0000313" key="3">
    <source>
        <dbReference type="Proteomes" id="UP000030003"/>
    </source>
</evidence>
<dbReference type="PANTHER" id="PTHR36920:SF1">
    <property type="entry name" value="OUTER MEMBRANE PROTEIN W"/>
    <property type="match status" value="1"/>
</dbReference>
<keyword evidence="3" id="KW-1185">Reference proteome</keyword>
<evidence type="ECO:0000256" key="1">
    <source>
        <dbReference type="SAM" id="SignalP"/>
    </source>
</evidence>
<protein>
    <submittedName>
        <fullName evidence="2">Membrane protein</fullName>
    </submittedName>
</protein>
<dbReference type="Proteomes" id="UP000030003">
    <property type="component" value="Unassembled WGS sequence"/>
</dbReference>
<name>A0A0A0M964_9GAMM</name>
<dbReference type="AlphaFoldDB" id="A0A0A0M964"/>
<dbReference type="eggNOG" id="COG3047">
    <property type="taxonomic scope" value="Bacteria"/>
</dbReference>
<accession>A0A0A0M964</accession>
<dbReference type="GO" id="GO:0055085">
    <property type="term" value="P:transmembrane transport"/>
    <property type="evidence" value="ECO:0007669"/>
    <property type="project" value="TreeGrafter"/>
</dbReference>
<dbReference type="SUPFAM" id="SSF56925">
    <property type="entry name" value="OMPA-like"/>
    <property type="match status" value="1"/>
</dbReference>
<dbReference type="GO" id="GO:0019867">
    <property type="term" value="C:outer membrane"/>
    <property type="evidence" value="ECO:0007669"/>
    <property type="project" value="InterPro"/>
</dbReference>
<sequence length="206" mass="21622">MKSRTTLAVAAALALASLSAPALAQSAGDWTVGIGAHQVAPKSGNGTLTGGLALDVGDDVRPTVTAEYFLTDNLGVEVLAALPFEHDIDIKGVGKVGSTKHLPPVVSLQYHFGTGKVRPFLGAGVNFTKFFEEETTGILEGSKLELDSSWGVAGHVGVDFAVSERSSIRVDARWIDIESDVKVDGVELGTAKLDPMVYGAAWVLRF</sequence>
<dbReference type="EMBL" id="AVBH01000010">
    <property type="protein sequence ID" value="KGO99573.1"/>
    <property type="molecule type" value="Genomic_DNA"/>
</dbReference>
<gene>
    <name evidence="2" type="ORF">N791_04695</name>
</gene>
<organism evidence="2 3">
    <name type="scientific">Lysobacter defluvii IMMIB APB-9 = DSM 18482</name>
    <dbReference type="NCBI Taxonomy" id="1385515"/>
    <lineage>
        <taxon>Bacteria</taxon>
        <taxon>Pseudomonadati</taxon>
        <taxon>Pseudomonadota</taxon>
        <taxon>Gammaproteobacteria</taxon>
        <taxon>Lysobacterales</taxon>
        <taxon>Lysobacteraceae</taxon>
        <taxon>Novilysobacter</taxon>
    </lineage>
</organism>
<feature type="chain" id="PRO_5001973479" evidence="1">
    <location>
        <begin position="25"/>
        <end position="206"/>
    </location>
</feature>
<proteinExistence type="predicted"/>
<evidence type="ECO:0000313" key="2">
    <source>
        <dbReference type="EMBL" id="KGO99573.1"/>
    </source>
</evidence>
<dbReference type="STRING" id="1385515.GCA_000423325_00913"/>
<comment type="caution">
    <text evidence="2">The sequence shown here is derived from an EMBL/GenBank/DDBJ whole genome shotgun (WGS) entry which is preliminary data.</text>
</comment>
<keyword evidence="1" id="KW-0732">Signal</keyword>
<dbReference type="PANTHER" id="PTHR36920">
    <property type="match status" value="1"/>
</dbReference>
<dbReference type="RefSeq" id="WP_027069378.1">
    <property type="nucleotide sequence ID" value="NZ_AUHT01000006.1"/>
</dbReference>
<reference evidence="2 3" key="1">
    <citation type="submission" date="2013-08" db="EMBL/GenBank/DDBJ databases">
        <title>Genomic analysis of Lysobacter defluvii.</title>
        <authorList>
            <person name="Wang Q."/>
            <person name="Wang G."/>
        </authorList>
    </citation>
    <scope>NUCLEOTIDE SEQUENCE [LARGE SCALE GENOMIC DNA]</scope>
    <source>
        <strain evidence="2 3">IMMIB APB-9</strain>
    </source>
</reference>
<dbReference type="Gene3D" id="2.40.160.20">
    <property type="match status" value="1"/>
</dbReference>
<dbReference type="OrthoDB" id="9807574at2"/>
<dbReference type="Pfam" id="PF03922">
    <property type="entry name" value="OmpW"/>
    <property type="match status" value="1"/>
</dbReference>
<dbReference type="InterPro" id="IPR005618">
    <property type="entry name" value="OMPW"/>
</dbReference>
<dbReference type="InterPro" id="IPR011250">
    <property type="entry name" value="OMP/PagP_B-barrel"/>
</dbReference>